<dbReference type="InterPro" id="IPR037026">
    <property type="entry name" value="Vgr_OB-fold_dom_sf"/>
</dbReference>
<evidence type="ECO:0000313" key="5">
    <source>
        <dbReference type="EMBL" id="PRQ03626.1"/>
    </source>
</evidence>
<dbReference type="AlphaFoldDB" id="A0A2S9YF37"/>
<dbReference type="OrthoDB" id="5482463at2"/>
<dbReference type="Pfam" id="PF22178">
    <property type="entry name" value="Gp5_trimer_C"/>
    <property type="match status" value="1"/>
</dbReference>
<dbReference type="SUPFAM" id="SSF69255">
    <property type="entry name" value="gp5 N-terminal domain-like"/>
    <property type="match status" value="1"/>
</dbReference>
<dbReference type="InterPro" id="IPR017847">
    <property type="entry name" value="T6SS_RhsGE_Vgr_subset"/>
</dbReference>
<feature type="compositionally biased region" description="Basic and acidic residues" evidence="2">
    <location>
        <begin position="578"/>
        <end position="588"/>
    </location>
</feature>
<reference evidence="5 6" key="1">
    <citation type="submission" date="2018-03" db="EMBL/GenBank/DDBJ databases">
        <title>Draft Genome Sequences of the Obligatory Marine Myxobacteria Enhygromyxa salina SWB005.</title>
        <authorList>
            <person name="Poehlein A."/>
            <person name="Moghaddam J.A."/>
            <person name="Harms H."/>
            <person name="Alanjari M."/>
            <person name="Koenig G.M."/>
            <person name="Daniel R."/>
            <person name="Schaeberle T.F."/>
        </authorList>
    </citation>
    <scope>NUCLEOTIDE SEQUENCE [LARGE SCALE GENOMIC DNA]</scope>
    <source>
        <strain evidence="5 6">SWB005</strain>
    </source>
</reference>
<dbReference type="SUPFAM" id="SSF69349">
    <property type="entry name" value="Phage fibre proteins"/>
    <property type="match status" value="1"/>
</dbReference>
<sequence length="732" mass="80903">MAHLSPVTYELALPEHPGAWSVTRVWISEALNEPYRALIDAATEAEDPDTDALLGADIILTITRGIGEGRTLCGLVSRIDFLGYEDHHLIVRFHVLSAVEILCQRVNSRIWQQLSVQDIVSEVLGEGLGDYARSFDMGSVSRGVRPRDYCVQYRESDFALVSRLLEEEGISYEFIHDTETNKEILTLRDDNDQYGELENIDGTAEIPIIISNPDEADVESIQGFEWSKQLTTTGALRRDYDWRTPREVLSARAEAPDDRDRERRVFAHGGRRFIDDDLATRARDAQHGALLSSRIVRGRSNVSAMRPGLRFTLSGHDRIDLEREYLITEVVHTGAELSNVGSSSDPGASGQGYSNSFVCVPFDADLRPRRVTPSPREYGPQTAIVTGPDGEEIHTDEHGRIQVQFYWQEEPSYAAGSSCWIRCSQSWAGMGWGAQFIPRIGMEVVVEFMEGNPDRPLVTGCVYNAEYPPPFTLPDNKTQSGWRTESSPGGGGSNELRFEDAADDEEIYLHGEKNWTIEIEHDKHQTVGHDEYLEVARDRTKKVGHDESFEIGHDQRGQVGHDQTLTVGHDQQSSIGENRTDAIGKDAQETVGESKTVTVGAMLEQTVGESMNTTVAENATTSIGKDHTVTVGENASESVSGDKFVESKNSTTRTSKDMSFASDEKYLVEAAKDIGVTGETNIVVEAKKKMVFKCGDASITLKKDGKIVIKGKDVTVKGSGNVVIKGQKVAEN</sequence>
<dbReference type="InterPro" id="IPR006531">
    <property type="entry name" value="Gp5/Vgr_OB"/>
</dbReference>
<evidence type="ECO:0000313" key="6">
    <source>
        <dbReference type="Proteomes" id="UP000237968"/>
    </source>
</evidence>
<feature type="region of interest" description="Disordered" evidence="2">
    <location>
        <begin position="569"/>
        <end position="591"/>
    </location>
</feature>
<dbReference type="Pfam" id="PF04717">
    <property type="entry name" value="Phage_base_V"/>
    <property type="match status" value="1"/>
</dbReference>
<protein>
    <submittedName>
        <fullName evidence="5">Phage-related baseplate assembly protein</fullName>
    </submittedName>
</protein>
<keyword evidence="6" id="KW-1185">Reference proteome</keyword>
<name>A0A2S9YF37_9BACT</name>
<feature type="region of interest" description="Disordered" evidence="2">
    <location>
        <begin position="472"/>
        <end position="495"/>
    </location>
</feature>
<dbReference type="NCBIfam" id="TIGR03361">
    <property type="entry name" value="VI_Rhs_Vgr"/>
    <property type="match status" value="1"/>
</dbReference>
<dbReference type="Proteomes" id="UP000237968">
    <property type="component" value="Unassembled WGS sequence"/>
</dbReference>
<organism evidence="5 6">
    <name type="scientific">Enhygromyxa salina</name>
    <dbReference type="NCBI Taxonomy" id="215803"/>
    <lineage>
        <taxon>Bacteria</taxon>
        <taxon>Pseudomonadati</taxon>
        <taxon>Myxococcota</taxon>
        <taxon>Polyangia</taxon>
        <taxon>Nannocystales</taxon>
        <taxon>Nannocystaceae</taxon>
        <taxon>Enhygromyxa</taxon>
    </lineage>
</organism>
<dbReference type="InterPro" id="IPR006533">
    <property type="entry name" value="T6SS_Vgr_RhsGE"/>
</dbReference>
<comment type="caution">
    <text evidence="5">The sequence shown here is derived from an EMBL/GenBank/DDBJ whole genome shotgun (WGS) entry which is preliminary data.</text>
</comment>
<dbReference type="Pfam" id="PF05954">
    <property type="entry name" value="Phage_GPD"/>
    <property type="match status" value="1"/>
</dbReference>
<evidence type="ECO:0000256" key="2">
    <source>
        <dbReference type="SAM" id="MobiDB-lite"/>
    </source>
</evidence>
<proteinExistence type="inferred from homology"/>
<dbReference type="Gene3D" id="2.30.110.50">
    <property type="match status" value="1"/>
</dbReference>
<feature type="domain" description="Gp5/Type VI secretion system Vgr C-terminal trimerisation" evidence="4">
    <location>
        <begin position="480"/>
        <end position="585"/>
    </location>
</feature>
<accession>A0A2S9YF37</accession>
<dbReference type="EMBL" id="PVNK01000073">
    <property type="protein sequence ID" value="PRQ03626.1"/>
    <property type="molecule type" value="Genomic_DNA"/>
</dbReference>
<feature type="compositionally biased region" description="Polar residues" evidence="2">
    <location>
        <begin position="475"/>
        <end position="487"/>
    </location>
</feature>
<dbReference type="Gene3D" id="4.10.220.110">
    <property type="match status" value="1"/>
</dbReference>
<evidence type="ECO:0000259" key="3">
    <source>
        <dbReference type="Pfam" id="PF04717"/>
    </source>
</evidence>
<dbReference type="SUPFAM" id="SSF69279">
    <property type="entry name" value="Phage tail proteins"/>
    <property type="match status" value="2"/>
</dbReference>
<gene>
    <name evidence="5" type="ORF">ENSA5_13810</name>
</gene>
<feature type="region of interest" description="Disordered" evidence="2">
    <location>
        <begin position="370"/>
        <end position="390"/>
    </location>
</feature>
<dbReference type="NCBIfam" id="TIGR01646">
    <property type="entry name" value="vgr_GE"/>
    <property type="match status" value="1"/>
</dbReference>
<dbReference type="Gene3D" id="2.40.50.230">
    <property type="entry name" value="Gp5 N-terminal domain"/>
    <property type="match status" value="1"/>
</dbReference>
<feature type="domain" description="Gp5/Type VI secretion system Vgr protein OB-fold" evidence="3">
    <location>
        <begin position="394"/>
        <end position="463"/>
    </location>
</feature>
<dbReference type="Gene3D" id="3.55.50.10">
    <property type="entry name" value="Baseplate protein-like domains"/>
    <property type="match status" value="1"/>
</dbReference>
<evidence type="ECO:0000256" key="1">
    <source>
        <dbReference type="ARBA" id="ARBA00005558"/>
    </source>
</evidence>
<dbReference type="InterPro" id="IPR054030">
    <property type="entry name" value="Gp5_Vgr_C"/>
</dbReference>
<comment type="similarity">
    <text evidence="1">Belongs to the VgrG protein family.</text>
</comment>
<evidence type="ECO:0000259" key="4">
    <source>
        <dbReference type="Pfam" id="PF22178"/>
    </source>
</evidence>